<feature type="region of interest" description="Disordered" evidence="1">
    <location>
        <begin position="1"/>
        <end position="55"/>
    </location>
</feature>
<dbReference type="EMBL" id="KQ257467">
    <property type="protein sequence ID" value="KNC96659.1"/>
    <property type="molecule type" value="Genomic_DNA"/>
</dbReference>
<sequence length="228" mass="25273">MTASYAPRRSDERTPLLVSHTPYHSTNPHSSTLYSTLSSSCPTSPLPSRDDDNTPLIYSIPPRLSTSELQGYYDDDPPPYYEAEERQDLLPTYGEVVPPAANFSEFEEDDWMERWGGYFFSAFFVLMFAGATLVALLPLGFSSPDSPSLPSDLPFHATAPLSNNPDVSAIIAQVPRLSESSSSSVHPLASVQSVTETDSGSAELDLREADPSVRLLRRRKERIRQRTE</sequence>
<keyword evidence="4" id="KW-1185">Reference proteome</keyword>
<evidence type="ECO:0000313" key="3">
    <source>
        <dbReference type="EMBL" id="KNC96659.1"/>
    </source>
</evidence>
<keyword evidence="2" id="KW-0812">Transmembrane</keyword>
<proteinExistence type="predicted"/>
<evidence type="ECO:0000256" key="2">
    <source>
        <dbReference type="SAM" id="Phobius"/>
    </source>
</evidence>
<feature type="compositionally biased region" description="Low complexity" evidence="1">
    <location>
        <begin position="30"/>
        <end position="47"/>
    </location>
</feature>
<keyword evidence="2" id="KW-0472">Membrane</keyword>
<keyword evidence="2" id="KW-1133">Transmembrane helix</keyword>
<gene>
    <name evidence="3" type="ORF">SPPG_07872</name>
</gene>
<feature type="compositionally biased region" description="Polar residues" evidence="1">
    <location>
        <begin position="190"/>
        <end position="200"/>
    </location>
</feature>
<evidence type="ECO:0000256" key="1">
    <source>
        <dbReference type="SAM" id="MobiDB-lite"/>
    </source>
</evidence>
<dbReference type="VEuPathDB" id="FungiDB:SPPG_07872"/>
<accession>A0A0L0H6R7</accession>
<dbReference type="RefSeq" id="XP_016604699.1">
    <property type="nucleotide sequence ID" value="XM_016756022.1"/>
</dbReference>
<reference evidence="3 4" key="1">
    <citation type="submission" date="2009-08" db="EMBL/GenBank/DDBJ databases">
        <title>The Genome Sequence of Spizellomyces punctatus strain DAOM BR117.</title>
        <authorList>
            <consortium name="The Broad Institute Genome Sequencing Platform"/>
            <person name="Russ C."/>
            <person name="Cuomo C."/>
            <person name="Shea T."/>
            <person name="Young S.K."/>
            <person name="Zeng Q."/>
            <person name="Koehrsen M."/>
            <person name="Haas B."/>
            <person name="Borodovsky M."/>
            <person name="Guigo R."/>
            <person name="Alvarado L."/>
            <person name="Berlin A."/>
            <person name="Bochicchio J."/>
            <person name="Borenstein D."/>
            <person name="Chapman S."/>
            <person name="Chen Z."/>
            <person name="Engels R."/>
            <person name="Freedman E."/>
            <person name="Gellesch M."/>
            <person name="Goldberg J."/>
            <person name="Griggs A."/>
            <person name="Gujja S."/>
            <person name="Heiman D."/>
            <person name="Hepburn T."/>
            <person name="Howarth C."/>
            <person name="Jen D."/>
            <person name="Larson L."/>
            <person name="Lewis B."/>
            <person name="Mehta T."/>
            <person name="Park D."/>
            <person name="Pearson M."/>
            <person name="Roberts A."/>
            <person name="Saif S."/>
            <person name="Shenoy N."/>
            <person name="Sisk P."/>
            <person name="Stolte C."/>
            <person name="Sykes S."/>
            <person name="Thomson T."/>
            <person name="Walk T."/>
            <person name="White J."/>
            <person name="Yandava C."/>
            <person name="Burger G."/>
            <person name="Gray M.W."/>
            <person name="Holland P.W.H."/>
            <person name="King N."/>
            <person name="Lang F.B.F."/>
            <person name="Roger A.J."/>
            <person name="Ruiz-Trillo I."/>
            <person name="Lander E."/>
            <person name="Nusbaum C."/>
        </authorList>
    </citation>
    <scope>NUCLEOTIDE SEQUENCE [LARGE SCALE GENOMIC DNA]</scope>
    <source>
        <strain evidence="3 4">DAOM BR117</strain>
    </source>
</reference>
<dbReference type="GeneID" id="27691058"/>
<feature type="region of interest" description="Disordered" evidence="1">
    <location>
        <begin position="183"/>
        <end position="207"/>
    </location>
</feature>
<dbReference type="Proteomes" id="UP000053201">
    <property type="component" value="Unassembled WGS sequence"/>
</dbReference>
<protein>
    <submittedName>
        <fullName evidence="3">Uncharacterized protein</fullName>
    </submittedName>
</protein>
<name>A0A0L0H6R7_SPIPD</name>
<dbReference type="OrthoDB" id="10406512at2759"/>
<dbReference type="AlphaFoldDB" id="A0A0L0H6R7"/>
<organism evidence="3 4">
    <name type="scientific">Spizellomyces punctatus (strain DAOM BR117)</name>
    <dbReference type="NCBI Taxonomy" id="645134"/>
    <lineage>
        <taxon>Eukaryota</taxon>
        <taxon>Fungi</taxon>
        <taxon>Fungi incertae sedis</taxon>
        <taxon>Chytridiomycota</taxon>
        <taxon>Chytridiomycota incertae sedis</taxon>
        <taxon>Chytridiomycetes</taxon>
        <taxon>Spizellomycetales</taxon>
        <taxon>Spizellomycetaceae</taxon>
        <taxon>Spizellomyces</taxon>
    </lineage>
</organism>
<evidence type="ECO:0000313" key="4">
    <source>
        <dbReference type="Proteomes" id="UP000053201"/>
    </source>
</evidence>
<dbReference type="InParanoid" id="A0A0L0H6R7"/>
<feature type="transmembrane region" description="Helical" evidence="2">
    <location>
        <begin position="118"/>
        <end position="141"/>
    </location>
</feature>